<gene>
    <name evidence="2" type="ORF">GCM10011613_12820</name>
</gene>
<dbReference type="RefSeq" id="WP_189416863.1">
    <property type="nucleotide sequence ID" value="NZ_BMYZ01000001.1"/>
</dbReference>
<keyword evidence="1" id="KW-0812">Transmembrane</keyword>
<proteinExistence type="predicted"/>
<evidence type="ECO:0000313" key="3">
    <source>
        <dbReference type="Proteomes" id="UP000619761"/>
    </source>
</evidence>
<organism evidence="2 3">
    <name type="scientific">Cellvibrio zantedeschiae</name>
    <dbReference type="NCBI Taxonomy" id="1237077"/>
    <lineage>
        <taxon>Bacteria</taxon>
        <taxon>Pseudomonadati</taxon>
        <taxon>Pseudomonadota</taxon>
        <taxon>Gammaproteobacteria</taxon>
        <taxon>Cellvibrionales</taxon>
        <taxon>Cellvibrionaceae</taxon>
        <taxon>Cellvibrio</taxon>
    </lineage>
</organism>
<dbReference type="Proteomes" id="UP000619761">
    <property type="component" value="Unassembled WGS sequence"/>
</dbReference>
<comment type="caution">
    <text evidence="2">The sequence shown here is derived from an EMBL/GenBank/DDBJ whole genome shotgun (WGS) entry which is preliminary data.</text>
</comment>
<dbReference type="EMBL" id="BMYZ01000001">
    <property type="protein sequence ID" value="GGY69891.1"/>
    <property type="molecule type" value="Genomic_DNA"/>
</dbReference>
<reference evidence="3" key="1">
    <citation type="journal article" date="2019" name="Int. J. Syst. Evol. Microbiol.">
        <title>The Global Catalogue of Microorganisms (GCM) 10K type strain sequencing project: providing services to taxonomists for standard genome sequencing and annotation.</title>
        <authorList>
            <consortium name="The Broad Institute Genomics Platform"/>
            <consortium name="The Broad Institute Genome Sequencing Center for Infectious Disease"/>
            <person name="Wu L."/>
            <person name="Ma J."/>
        </authorList>
    </citation>
    <scope>NUCLEOTIDE SEQUENCE [LARGE SCALE GENOMIC DNA]</scope>
    <source>
        <strain evidence="3">KCTC 32239</strain>
    </source>
</reference>
<keyword evidence="1" id="KW-1133">Transmembrane helix</keyword>
<protein>
    <submittedName>
        <fullName evidence="2">Uncharacterized protein</fullName>
    </submittedName>
</protein>
<accession>A0ABQ3AXN9</accession>
<keyword evidence="3" id="KW-1185">Reference proteome</keyword>
<feature type="transmembrane region" description="Helical" evidence="1">
    <location>
        <begin position="58"/>
        <end position="77"/>
    </location>
</feature>
<name>A0ABQ3AXN9_9GAMM</name>
<keyword evidence="1" id="KW-0472">Membrane</keyword>
<sequence length="118" mass="13245">MVEQKSPQTDNKADEILVTVITHSLDKSLDDIDELNLQRLKQARANALNFSSIKNRRWIPLAAVASLAALLLVPFVLQNYPHHSLAESEFEIVSQELPLSSEEMDDIDMLMALEDTDA</sequence>
<evidence type="ECO:0000256" key="1">
    <source>
        <dbReference type="SAM" id="Phobius"/>
    </source>
</evidence>
<evidence type="ECO:0000313" key="2">
    <source>
        <dbReference type="EMBL" id="GGY69891.1"/>
    </source>
</evidence>